<dbReference type="Gene3D" id="2.40.50.140">
    <property type="entry name" value="Nucleic acid-binding proteins"/>
    <property type="match status" value="2"/>
</dbReference>
<dbReference type="Pfam" id="PF17783">
    <property type="entry name" value="WHD_CvfB"/>
    <property type="match status" value="1"/>
</dbReference>
<dbReference type="Pfam" id="PF00575">
    <property type="entry name" value="S1"/>
    <property type="match status" value="1"/>
</dbReference>
<keyword evidence="4" id="KW-1185">Reference proteome</keyword>
<feature type="compositionally biased region" description="Basic and acidic residues" evidence="1">
    <location>
        <begin position="334"/>
        <end position="540"/>
    </location>
</feature>
<evidence type="ECO:0000256" key="1">
    <source>
        <dbReference type="SAM" id="MobiDB-lite"/>
    </source>
</evidence>
<dbReference type="InterPro" id="IPR040764">
    <property type="entry name" value="CvfB_WH"/>
</dbReference>
<organism evidence="3">
    <name type="scientific">Candidatus Moduliflexus flocculans</name>
    <dbReference type="NCBI Taxonomy" id="1499966"/>
    <lineage>
        <taxon>Bacteria</taxon>
        <taxon>Candidatus Moduliflexota</taxon>
        <taxon>Candidatus Moduliflexia</taxon>
        <taxon>Candidatus Moduliflexales</taxon>
        <taxon>Candidatus Moduliflexaceae</taxon>
    </lineage>
</organism>
<reference evidence="3" key="1">
    <citation type="journal article" date="2015" name="PeerJ">
        <title>First genomic representation of candidate bacterial phylum KSB3 points to enhanced environmental sensing as a trigger of wastewater bulking.</title>
        <authorList>
            <person name="Sekiguchi Y."/>
            <person name="Ohashi A."/>
            <person name="Parks D.H."/>
            <person name="Yamauchi T."/>
            <person name="Tyson G.W."/>
            <person name="Hugenholtz P."/>
        </authorList>
    </citation>
    <scope>NUCLEOTIDE SEQUENCE [LARGE SCALE GENOMIC DNA]</scope>
</reference>
<evidence type="ECO:0000313" key="4">
    <source>
        <dbReference type="Proteomes" id="UP000030700"/>
    </source>
</evidence>
<feature type="region of interest" description="Disordered" evidence="1">
    <location>
        <begin position="283"/>
        <end position="589"/>
    </location>
</feature>
<protein>
    <submittedName>
        <fullName evidence="3">S1 RNA binding domain protein</fullName>
    </submittedName>
</protein>
<proteinExistence type="predicted"/>
<feature type="domain" description="S1 motif" evidence="2">
    <location>
        <begin position="147"/>
        <end position="208"/>
    </location>
</feature>
<dbReference type="SMART" id="SM00316">
    <property type="entry name" value="S1"/>
    <property type="match status" value="3"/>
</dbReference>
<feature type="compositionally biased region" description="Basic and acidic residues" evidence="1">
    <location>
        <begin position="551"/>
        <end position="564"/>
    </location>
</feature>
<sequence>MIQIGKIQSLPVSRLVSIGAFLSAGSGDAADDILLPNNQVPPETQVGDVLEVFIYRDSEDRLIATRQKPYIQVGELAALKVVEMTEIGAFLDWGLEKDLFLPFREQKIYVREGKRYLVAAYLDKQNRICATTDVEKYLLTESPFKKDDIVQGCVFSVKPDFGAFVAIENKYIGLIPKSEYFTSLHVGDQLELRVAVVREDGKITLSPRQLAYKQIENDVALILRQLEDHNGVLPVNDDSHPGAIKRYLQLSKKAFKRALGRLLKIKRVEQIEGGIRLLPETEETERLRREAEEQSQTPKTKPRVSYVPEALREPRSETRRFDAGRPKSFRPGSKRSDSPRPRRFESDRPASSRGKERRFDEGEDREIPRPRRFESDRPAFSRAKERRFDEGEDRETPRPRRFESDRPAFSRAKERRFDGEDRETPRPRRFESDRPAFSRAKERRFDGEDRDVPRPRRFESDRPAFSRAKERRFDGEEAESPRPRRFESERPVFSQARRERDDNFDKEGTPRPRRQFESDRPVFSRAKERRVDGEDSESSRPRSQRTFSKRPFREDSEKEGESRTRPFFKKTAPKFGKRPGGFPRRPSSK</sequence>
<dbReference type="InterPro" id="IPR012340">
    <property type="entry name" value="NA-bd_OB-fold"/>
</dbReference>
<evidence type="ECO:0000259" key="2">
    <source>
        <dbReference type="PROSITE" id="PS50126"/>
    </source>
</evidence>
<dbReference type="SUPFAM" id="SSF50249">
    <property type="entry name" value="Nucleic acid-binding proteins"/>
    <property type="match status" value="1"/>
</dbReference>
<dbReference type="PANTHER" id="PTHR37296">
    <property type="entry name" value="CONSERVED VIRULENCE FACTOR B"/>
    <property type="match status" value="1"/>
</dbReference>
<dbReference type="AlphaFoldDB" id="A0A081BNS1"/>
<gene>
    <name evidence="3" type="ORF">U14_03284</name>
</gene>
<dbReference type="Gene3D" id="1.10.10.10">
    <property type="entry name" value="Winged helix-like DNA-binding domain superfamily/Winged helix DNA-binding domain"/>
    <property type="match status" value="1"/>
</dbReference>
<dbReference type="EMBL" id="DF820458">
    <property type="protein sequence ID" value="GAK52037.1"/>
    <property type="molecule type" value="Genomic_DNA"/>
</dbReference>
<feature type="compositionally biased region" description="Basic residues" evidence="1">
    <location>
        <begin position="566"/>
        <end position="577"/>
    </location>
</feature>
<dbReference type="PROSITE" id="PS50126">
    <property type="entry name" value="S1"/>
    <property type="match status" value="1"/>
</dbReference>
<evidence type="ECO:0000313" key="3">
    <source>
        <dbReference type="EMBL" id="GAK52037.1"/>
    </source>
</evidence>
<dbReference type="GO" id="GO:0003676">
    <property type="term" value="F:nucleic acid binding"/>
    <property type="evidence" value="ECO:0007669"/>
    <property type="project" value="InterPro"/>
</dbReference>
<dbReference type="PANTHER" id="PTHR37296:SF1">
    <property type="entry name" value="CONSERVED VIRULENCE FACTOR B"/>
    <property type="match status" value="1"/>
</dbReference>
<dbReference type="InterPro" id="IPR003029">
    <property type="entry name" value="S1_domain"/>
</dbReference>
<accession>A0A081BNS1</accession>
<name>A0A081BNS1_9BACT</name>
<dbReference type="InterPro" id="IPR036388">
    <property type="entry name" value="WH-like_DNA-bd_sf"/>
</dbReference>
<dbReference type="Pfam" id="PF13509">
    <property type="entry name" value="S1_2"/>
    <property type="match status" value="2"/>
</dbReference>
<feature type="compositionally biased region" description="Basic and acidic residues" evidence="1">
    <location>
        <begin position="310"/>
        <end position="325"/>
    </location>
</feature>
<dbReference type="InterPro" id="IPR014464">
    <property type="entry name" value="CvfB_fam"/>
</dbReference>
<dbReference type="Proteomes" id="UP000030700">
    <property type="component" value="Unassembled WGS sequence"/>
</dbReference>
<dbReference type="HOGENOM" id="CLU_462852_0_0_0"/>
<dbReference type="STRING" id="1499966.U14_03284"/>
<dbReference type="InterPro" id="IPR039566">
    <property type="entry name" value="CvfB_S1_st"/>
</dbReference>